<dbReference type="PANTHER" id="PTHR43163:SF6">
    <property type="entry name" value="DIPEPTIDE TRANSPORT SYSTEM PERMEASE PROTEIN DPPB-RELATED"/>
    <property type="match status" value="1"/>
</dbReference>
<evidence type="ECO:0000256" key="3">
    <source>
        <dbReference type="ARBA" id="ARBA00022475"/>
    </source>
</evidence>
<feature type="transmembrane region" description="Helical" evidence="9">
    <location>
        <begin position="172"/>
        <end position="189"/>
    </location>
</feature>
<feature type="transmembrane region" description="Helical" evidence="9">
    <location>
        <begin position="230"/>
        <end position="257"/>
    </location>
</feature>
<keyword evidence="2 9" id="KW-0813">Transport</keyword>
<feature type="transmembrane region" description="Helical" evidence="9">
    <location>
        <begin position="12"/>
        <end position="33"/>
    </location>
</feature>
<dbReference type="AlphaFoldDB" id="A0A2U1U471"/>
<proteinExistence type="inferred from homology"/>
<keyword evidence="12" id="KW-1185">Reference proteome</keyword>
<dbReference type="GO" id="GO:0005886">
    <property type="term" value="C:plasma membrane"/>
    <property type="evidence" value="ECO:0007669"/>
    <property type="project" value="UniProtKB-SubCell"/>
</dbReference>
<dbReference type="CDD" id="cd06261">
    <property type="entry name" value="TM_PBP2"/>
    <property type="match status" value="1"/>
</dbReference>
<evidence type="ECO:0000313" key="11">
    <source>
        <dbReference type="EMBL" id="PWC16437.1"/>
    </source>
</evidence>
<dbReference type="Pfam" id="PF00528">
    <property type="entry name" value="BPD_transp_1"/>
    <property type="match status" value="1"/>
</dbReference>
<feature type="transmembrane region" description="Helical" evidence="9">
    <location>
        <begin position="146"/>
        <end position="166"/>
    </location>
</feature>
<evidence type="ECO:0000256" key="8">
    <source>
        <dbReference type="ARBA" id="ARBA00024202"/>
    </source>
</evidence>
<feature type="transmembrane region" description="Helical" evidence="9">
    <location>
        <begin position="277"/>
        <end position="299"/>
    </location>
</feature>
<evidence type="ECO:0000259" key="10">
    <source>
        <dbReference type="PROSITE" id="PS50928"/>
    </source>
</evidence>
<keyword evidence="5 9" id="KW-0812">Transmembrane</keyword>
<accession>A0A2U1U471</accession>
<dbReference type="EMBL" id="QDKH01000009">
    <property type="protein sequence ID" value="PWC16437.1"/>
    <property type="molecule type" value="Genomic_DNA"/>
</dbReference>
<sequence length="314" mass="34528">MNNIFRFLARRLIYMVVTLLMISSLTFLLMNLLPGSPYNNEEKLTAGQRVLMNEKYGLDKPLAQRYAIYMSGVVQGDFGISLQFGDQPVSKLLHNRIGPSVQLGLQAMLLGSTLGILLGTLAAMFHNSWLDTLASSLAIVGRSVPNFIFAVLLQLIFAIHLKWLPIGLWRDGFLSTILPTLALSIAPMADAARFVRTEMIDALHSDYVELARAKGLSEWRIATRHGLRNALIPLIAILGPMVVGLMTGSLVIENIFAVPGIGEQFIKSILTNDYATIMALTILYSTMLVVVILVTDILYSLIDPRIRVSGGGRT</sequence>
<feature type="domain" description="ABC transmembrane type-1" evidence="10">
    <location>
        <begin position="97"/>
        <end position="295"/>
    </location>
</feature>
<keyword evidence="7 9" id="KW-0472">Membrane</keyword>
<dbReference type="RefSeq" id="WP_136166330.1">
    <property type="nucleotide sequence ID" value="NZ_KZ819077.1"/>
</dbReference>
<dbReference type="InterPro" id="IPR035906">
    <property type="entry name" value="MetI-like_sf"/>
</dbReference>
<dbReference type="GO" id="GO:0055085">
    <property type="term" value="P:transmembrane transport"/>
    <property type="evidence" value="ECO:0007669"/>
    <property type="project" value="InterPro"/>
</dbReference>
<feature type="transmembrane region" description="Helical" evidence="9">
    <location>
        <begin position="103"/>
        <end position="125"/>
    </location>
</feature>
<evidence type="ECO:0000256" key="5">
    <source>
        <dbReference type="ARBA" id="ARBA00022692"/>
    </source>
</evidence>
<comment type="subcellular location">
    <subcellularLocation>
        <location evidence="1">Cell inner membrane</location>
        <topology evidence="1">Multi-pass membrane protein</topology>
    </subcellularLocation>
    <subcellularLocation>
        <location evidence="9">Cell membrane</location>
        <topology evidence="9">Multi-pass membrane protein</topology>
    </subcellularLocation>
</comment>
<comment type="caution">
    <text evidence="11">The sequence shown here is derived from an EMBL/GenBank/DDBJ whole genome shotgun (WGS) entry which is preliminary data.</text>
</comment>
<name>A0A2U1U471_9GAMM</name>
<keyword evidence="3" id="KW-1003">Cell membrane</keyword>
<keyword evidence="6 9" id="KW-1133">Transmembrane helix</keyword>
<dbReference type="SUPFAM" id="SSF161098">
    <property type="entry name" value="MetI-like"/>
    <property type="match status" value="1"/>
</dbReference>
<gene>
    <name evidence="11" type="ORF">DDT56_10215</name>
</gene>
<protein>
    <submittedName>
        <fullName evidence="11">Peptide ABC transporter permease</fullName>
    </submittedName>
</protein>
<evidence type="ECO:0000256" key="6">
    <source>
        <dbReference type="ARBA" id="ARBA00022989"/>
    </source>
</evidence>
<evidence type="ECO:0000256" key="2">
    <source>
        <dbReference type="ARBA" id="ARBA00022448"/>
    </source>
</evidence>
<organism evidence="11 12">
    <name type="scientific">Brenneria corticis</name>
    <dbReference type="NCBI Taxonomy" id="2173106"/>
    <lineage>
        <taxon>Bacteria</taxon>
        <taxon>Pseudomonadati</taxon>
        <taxon>Pseudomonadota</taxon>
        <taxon>Gammaproteobacteria</taxon>
        <taxon>Enterobacterales</taxon>
        <taxon>Pectobacteriaceae</taxon>
        <taxon>Brenneria</taxon>
    </lineage>
</organism>
<dbReference type="PROSITE" id="PS50928">
    <property type="entry name" value="ABC_TM1"/>
    <property type="match status" value="1"/>
</dbReference>
<dbReference type="Proteomes" id="UP000296159">
    <property type="component" value="Unassembled WGS sequence"/>
</dbReference>
<evidence type="ECO:0000256" key="4">
    <source>
        <dbReference type="ARBA" id="ARBA00022519"/>
    </source>
</evidence>
<keyword evidence="4" id="KW-0997">Cell inner membrane</keyword>
<dbReference type="PANTHER" id="PTHR43163">
    <property type="entry name" value="DIPEPTIDE TRANSPORT SYSTEM PERMEASE PROTEIN DPPB-RELATED"/>
    <property type="match status" value="1"/>
</dbReference>
<dbReference type="InterPro" id="IPR000515">
    <property type="entry name" value="MetI-like"/>
</dbReference>
<evidence type="ECO:0000256" key="9">
    <source>
        <dbReference type="RuleBase" id="RU363032"/>
    </source>
</evidence>
<evidence type="ECO:0000256" key="1">
    <source>
        <dbReference type="ARBA" id="ARBA00004429"/>
    </source>
</evidence>
<evidence type="ECO:0000256" key="7">
    <source>
        <dbReference type="ARBA" id="ARBA00023136"/>
    </source>
</evidence>
<reference evidence="11 12" key="1">
    <citation type="submission" date="2018-04" db="EMBL/GenBank/DDBJ databases">
        <title>Brenneria corticis sp.nov.</title>
        <authorList>
            <person name="Li Y."/>
        </authorList>
    </citation>
    <scope>NUCLEOTIDE SEQUENCE [LARGE SCALE GENOMIC DNA]</scope>
    <source>
        <strain evidence="11 12">CFCC 11842</strain>
    </source>
</reference>
<comment type="similarity">
    <text evidence="8">Belongs to the binding-protein-dependent transport system permease family. OppBC subfamily.</text>
</comment>
<dbReference type="Gene3D" id="1.10.3720.10">
    <property type="entry name" value="MetI-like"/>
    <property type="match status" value="1"/>
</dbReference>
<evidence type="ECO:0000313" key="12">
    <source>
        <dbReference type="Proteomes" id="UP000296159"/>
    </source>
</evidence>
<dbReference type="Pfam" id="PF19300">
    <property type="entry name" value="BPD_transp_1_N"/>
    <property type="match status" value="1"/>
</dbReference>
<dbReference type="InterPro" id="IPR045621">
    <property type="entry name" value="BPD_transp_1_N"/>
</dbReference>